<name>A0A1C7EGW3_9BACL</name>
<gene>
    <name evidence="2" type="ORF">BCM40_07515</name>
</gene>
<proteinExistence type="predicted"/>
<feature type="domain" description="Bacteriophage T5 Orf172 DNA-binding" evidence="1">
    <location>
        <begin position="62"/>
        <end position="137"/>
    </location>
</feature>
<dbReference type="Pfam" id="PF13455">
    <property type="entry name" value="MUG113"/>
    <property type="match status" value="1"/>
</dbReference>
<dbReference type="RefSeq" id="WP_065526263.1">
    <property type="nucleotide sequence ID" value="NZ_CP016543.2"/>
</dbReference>
<dbReference type="SMART" id="SM00974">
    <property type="entry name" value="T5orf172"/>
    <property type="match status" value="1"/>
</dbReference>
<dbReference type="AlphaFoldDB" id="A0A1C7EGW3"/>
<sequence>MFKKILSKFVVSSTVQSPNKSVKKIDTDKIFLFEPNQRELDYIIQLPTLTGKAPGYVYFVQEYMTGSFKIGKTKHIDRRMNVFNVKLPFENKLIFLIKSADHHQTELAFHEYYSTKRLEGEWFNLTREDLAWIKNGHYTDKIHKTINSPLEVTKQLTANKAKTEEKPLTLKQIEFAKTLIVKLEQEYELNASYSKWTQKDLNRLSGYFRFKNYSALKNLVESGHLIKK</sequence>
<dbReference type="InterPro" id="IPR018306">
    <property type="entry name" value="Phage_T5_Orf172_DNA-bd"/>
</dbReference>
<dbReference type="EMBL" id="CP016543">
    <property type="protein sequence ID" value="ANU23224.1"/>
    <property type="molecule type" value="Genomic_DNA"/>
</dbReference>
<dbReference type="KEGG" id="pdg:BCM40_07515"/>
<evidence type="ECO:0000313" key="2">
    <source>
        <dbReference type="EMBL" id="ANU23224.1"/>
    </source>
</evidence>
<evidence type="ECO:0000259" key="1">
    <source>
        <dbReference type="SMART" id="SM00974"/>
    </source>
</evidence>
<keyword evidence="3" id="KW-1185">Reference proteome</keyword>
<accession>A0A1C7EGW3</accession>
<dbReference type="OrthoDB" id="647741at2"/>
<dbReference type="Proteomes" id="UP000092495">
    <property type="component" value="Chromosome"/>
</dbReference>
<reference evidence="2" key="1">
    <citation type="submission" date="2016-10" db="EMBL/GenBank/DDBJ databases">
        <authorList>
            <person name="See-Too W.S."/>
        </authorList>
    </citation>
    <scope>NUCLEOTIDE SEQUENCE</scope>
    <source>
        <strain evidence="2">DSM 22276</strain>
    </source>
</reference>
<evidence type="ECO:0000313" key="3">
    <source>
        <dbReference type="Proteomes" id="UP000092495"/>
    </source>
</evidence>
<protein>
    <recommendedName>
        <fullName evidence="1">Bacteriophage T5 Orf172 DNA-binding domain-containing protein</fullName>
    </recommendedName>
</protein>
<organism evidence="2 3">
    <name type="scientific">Planococcus donghaensis</name>
    <dbReference type="NCBI Taxonomy" id="414778"/>
    <lineage>
        <taxon>Bacteria</taxon>
        <taxon>Bacillati</taxon>
        <taxon>Bacillota</taxon>
        <taxon>Bacilli</taxon>
        <taxon>Bacillales</taxon>
        <taxon>Caryophanaceae</taxon>
        <taxon>Planococcus</taxon>
    </lineage>
</organism>
<dbReference type="STRING" id="414778.BCM40_07515"/>